<evidence type="ECO:0000256" key="5">
    <source>
        <dbReference type="HAMAP-Rule" id="MF_01107"/>
    </source>
</evidence>
<evidence type="ECO:0000313" key="6">
    <source>
        <dbReference type="EMBL" id="SHG53173.1"/>
    </source>
</evidence>
<gene>
    <name evidence="5" type="primary">argD</name>
    <name evidence="6" type="ORF">SAMN02745221_00414</name>
</gene>
<feature type="binding site" evidence="5">
    <location>
        <position position="141"/>
    </location>
    <ligand>
        <name>N(2)-acetyl-L-ornithine</name>
        <dbReference type="ChEBI" id="CHEBI:57805"/>
    </ligand>
</feature>
<dbReference type="UniPathway" id="UPA00068">
    <property type="reaction ID" value="UER00109"/>
</dbReference>
<dbReference type="GO" id="GO:0003992">
    <property type="term" value="F:N2-acetyl-L-ornithine:2-oxoglutarate 5-aminotransferase activity"/>
    <property type="evidence" value="ECO:0007669"/>
    <property type="project" value="UniProtKB-UniRule"/>
</dbReference>
<keyword evidence="4 5" id="KW-0663">Pyridoxal phosphate</keyword>
<keyword evidence="3 5" id="KW-0808">Transferase</keyword>
<comment type="subcellular location">
    <subcellularLocation>
        <location evidence="5">Cytoplasm</location>
    </subcellularLocation>
</comment>
<dbReference type="InterPro" id="IPR050103">
    <property type="entry name" value="Class-III_PLP-dep_AT"/>
</dbReference>
<dbReference type="PIRSF" id="PIRSF000521">
    <property type="entry name" value="Transaminase_4ab_Lys_Orn"/>
    <property type="match status" value="1"/>
</dbReference>
<dbReference type="HAMAP" id="MF_01107">
    <property type="entry name" value="ArgD_aminotrans_3"/>
    <property type="match status" value="1"/>
</dbReference>
<keyword evidence="7" id="KW-1185">Reference proteome</keyword>
<dbReference type="InterPro" id="IPR005814">
    <property type="entry name" value="Aminotrans_3"/>
</dbReference>
<comment type="pathway">
    <text evidence="5">Amino-acid biosynthesis; L-arginine biosynthesis; N(2)-acetyl-L-ornithine from L-glutamate: step 4/4.</text>
</comment>
<evidence type="ECO:0000313" key="7">
    <source>
        <dbReference type="Proteomes" id="UP000242329"/>
    </source>
</evidence>
<feature type="binding site" evidence="5">
    <location>
        <begin position="105"/>
        <end position="106"/>
    </location>
    <ligand>
        <name>pyridoxal 5'-phosphate</name>
        <dbReference type="ChEBI" id="CHEBI:597326"/>
    </ligand>
</feature>
<feature type="binding site" evidence="5">
    <location>
        <begin position="223"/>
        <end position="226"/>
    </location>
    <ligand>
        <name>pyridoxal 5'-phosphate</name>
        <dbReference type="ChEBI" id="CHEBI:597326"/>
    </ligand>
</feature>
<name>A0A1M5KLU8_9FIRM</name>
<dbReference type="NCBIfam" id="NF002874">
    <property type="entry name" value="PRK03244.1"/>
    <property type="match status" value="1"/>
</dbReference>
<dbReference type="FunFam" id="3.40.640.10:FF:000004">
    <property type="entry name" value="Acetylornithine aminotransferase"/>
    <property type="match status" value="1"/>
</dbReference>
<evidence type="ECO:0000256" key="1">
    <source>
        <dbReference type="ARBA" id="ARBA00022576"/>
    </source>
</evidence>
<feature type="binding site" evidence="5">
    <location>
        <position position="138"/>
    </location>
    <ligand>
        <name>pyridoxal 5'-phosphate</name>
        <dbReference type="ChEBI" id="CHEBI:597326"/>
    </ligand>
</feature>
<dbReference type="PROSITE" id="PS00600">
    <property type="entry name" value="AA_TRANSFER_CLASS_3"/>
    <property type="match status" value="1"/>
</dbReference>
<dbReference type="GO" id="GO:0006526">
    <property type="term" value="P:L-arginine biosynthetic process"/>
    <property type="evidence" value="ECO:0007669"/>
    <property type="project" value="UniProtKB-UniRule"/>
</dbReference>
<dbReference type="InterPro" id="IPR004636">
    <property type="entry name" value="AcOrn/SuccOrn_fam"/>
</dbReference>
<dbReference type="GO" id="GO:0042802">
    <property type="term" value="F:identical protein binding"/>
    <property type="evidence" value="ECO:0007669"/>
    <property type="project" value="TreeGrafter"/>
</dbReference>
<organism evidence="6 7">
    <name type="scientific">Thermosyntropha lipolytica DSM 11003</name>
    <dbReference type="NCBI Taxonomy" id="1123382"/>
    <lineage>
        <taxon>Bacteria</taxon>
        <taxon>Bacillati</taxon>
        <taxon>Bacillota</taxon>
        <taxon>Clostridia</taxon>
        <taxon>Eubacteriales</taxon>
        <taxon>Syntrophomonadaceae</taxon>
        <taxon>Thermosyntropha</taxon>
    </lineage>
</organism>
<dbReference type="GO" id="GO:0030170">
    <property type="term" value="F:pyridoxal phosphate binding"/>
    <property type="evidence" value="ECO:0007669"/>
    <property type="project" value="InterPro"/>
</dbReference>
<feature type="binding site" evidence="5">
    <location>
        <position position="281"/>
    </location>
    <ligand>
        <name>pyridoxal 5'-phosphate</name>
        <dbReference type="ChEBI" id="CHEBI:597326"/>
    </ligand>
</feature>
<accession>A0A1M5KLU8</accession>
<comment type="miscellaneous">
    <text evidence="5">May also have succinyldiaminopimelate aminotransferase activity, thus carrying out the corresponding step in lysine biosynthesis.</text>
</comment>
<dbReference type="CDD" id="cd00610">
    <property type="entry name" value="OAT_like"/>
    <property type="match status" value="1"/>
</dbReference>
<comment type="catalytic activity">
    <reaction evidence="5">
        <text>N(2)-acetyl-L-ornithine + 2-oxoglutarate = N-acetyl-L-glutamate 5-semialdehyde + L-glutamate</text>
        <dbReference type="Rhea" id="RHEA:18049"/>
        <dbReference type="ChEBI" id="CHEBI:16810"/>
        <dbReference type="ChEBI" id="CHEBI:29123"/>
        <dbReference type="ChEBI" id="CHEBI:29985"/>
        <dbReference type="ChEBI" id="CHEBI:57805"/>
        <dbReference type="EC" id="2.6.1.11"/>
    </reaction>
</comment>
<feature type="binding site" evidence="5">
    <location>
        <position position="280"/>
    </location>
    <ligand>
        <name>N(2)-acetyl-L-ornithine</name>
        <dbReference type="ChEBI" id="CHEBI:57805"/>
    </ligand>
</feature>
<dbReference type="NCBIfam" id="NF002325">
    <property type="entry name" value="PRK01278.1"/>
    <property type="match status" value="1"/>
</dbReference>
<keyword evidence="2 5" id="KW-0028">Amino-acid biosynthesis</keyword>
<evidence type="ECO:0000256" key="2">
    <source>
        <dbReference type="ARBA" id="ARBA00022605"/>
    </source>
</evidence>
<feature type="modified residue" description="N6-(pyridoxal phosphate)lysine" evidence="5">
    <location>
        <position position="252"/>
    </location>
</feature>
<dbReference type="Proteomes" id="UP000242329">
    <property type="component" value="Unassembled WGS sequence"/>
</dbReference>
<dbReference type="Pfam" id="PF00202">
    <property type="entry name" value="Aminotran_3"/>
    <property type="match status" value="1"/>
</dbReference>
<evidence type="ECO:0000256" key="3">
    <source>
        <dbReference type="ARBA" id="ARBA00022679"/>
    </source>
</evidence>
<dbReference type="RefSeq" id="WP_073089426.1">
    <property type="nucleotide sequence ID" value="NZ_FQWY01000005.1"/>
</dbReference>
<dbReference type="OrthoDB" id="9807885at2"/>
<dbReference type="AlphaFoldDB" id="A0A1M5KLU8"/>
<proteinExistence type="inferred from homology"/>
<comment type="subunit">
    <text evidence="5">Homodimer.</text>
</comment>
<keyword evidence="5" id="KW-0963">Cytoplasm</keyword>
<keyword evidence="5" id="KW-0055">Arginine biosynthesis</keyword>
<reference evidence="7" key="1">
    <citation type="submission" date="2016-11" db="EMBL/GenBank/DDBJ databases">
        <authorList>
            <person name="Varghese N."/>
            <person name="Submissions S."/>
        </authorList>
    </citation>
    <scope>NUCLEOTIDE SEQUENCE [LARGE SCALE GENOMIC DNA]</scope>
    <source>
        <strain evidence="7">DSM 11003</strain>
    </source>
</reference>
<comment type="similarity">
    <text evidence="5">Belongs to the class-III pyridoxal-phosphate-dependent aminotransferase family. ArgD subfamily.</text>
</comment>
<dbReference type="EMBL" id="FQWY01000005">
    <property type="protein sequence ID" value="SHG53173.1"/>
    <property type="molecule type" value="Genomic_DNA"/>
</dbReference>
<protein>
    <recommendedName>
        <fullName evidence="5">Acetylornithine aminotransferase</fullName>
        <shortName evidence="5">ACOAT</shortName>
        <ecNumber evidence="5">2.6.1.11</ecNumber>
    </recommendedName>
</protein>
<dbReference type="PANTHER" id="PTHR11986:SF79">
    <property type="entry name" value="ACETYLORNITHINE AMINOTRANSFERASE, MITOCHONDRIAL"/>
    <property type="match status" value="1"/>
</dbReference>
<dbReference type="EC" id="2.6.1.11" evidence="5"/>
<dbReference type="SUPFAM" id="SSF53383">
    <property type="entry name" value="PLP-dependent transferases"/>
    <property type="match status" value="1"/>
</dbReference>
<dbReference type="InterPro" id="IPR015421">
    <property type="entry name" value="PyrdxlP-dep_Trfase_major"/>
</dbReference>
<keyword evidence="1 5" id="KW-0032">Aminotransferase</keyword>
<dbReference type="Gene3D" id="3.90.1150.10">
    <property type="entry name" value="Aspartate Aminotransferase, domain 1"/>
    <property type="match status" value="1"/>
</dbReference>
<dbReference type="STRING" id="1123382.SAMN02745221_00414"/>
<dbReference type="InterPro" id="IPR015422">
    <property type="entry name" value="PyrdxlP-dep_Trfase_small"/>
</dbReference>
<dbReference type="InterPro" id="IPR049704">
    <property type="entry name" value="Aminotrans_3_PPA_site"/>
</dbReference>
<sequence length="396" mass="43429">MTNQAIIDKGKEHIMATYARLPVALVKGKGSYVVDADGKQYLDFVAGIATCSLGHCHEELVKTVQEQSQKLWHVSNLYWIEPQVELASKLTRLSGLDKVFFCNSGAEANEGAIKLARKYFYRQNKPERNRIIVFKNSFHGRTMGALTATGQAKYHEGFAPLLEGFLYAEYNNIMSVESLIDDTVAGIMVEPIQGEGGIRPADLNFLRSLRQICDREGILLILDEVQTGVGRTGKFFAFEHYGVKPDILTLAKGLGGGFPIGAMLATEKAASGFAPGDHASTFGGNPLACAVGGKVVDIVAKEEFLREVEAKGEILREALMQIGDSRIKEIRGKGLILGVEWDREVKGLIDICRQKGLLLIGAGPNVVRLVPPLTVNRTEINQAVNIFKEALKIWQE</sequence>
<dbReference type="PANTHER" id="PTHR11986">
    <property type="entry name" value="AMINOTRANSFERASE CLASS III"/>
    <property type="match status" value="1"/>
</dbReference>
<comment type="cofactor">
    <cofactor evidence="5">
        <name>pyridoxal 5'-phosphate</name>
        <dbReference type="ChEBI" id="CHEBI:597326"/>
    </cofactor>
    <text evidence="5">Binds 1 pyridoxal phosphate per subunit.</text>
</comment>
<dbReference type="Gene3D" id="3.40.640.10">
    <property type="entry name" value="Type I PLP-dependent aspartate aminotransferase-like (Major domain)"/>
    <property type="match status" value="1"/>
</dbReference>
<dbReference type="InterPro" id="IPR015424">
    <property type="entry name" value="PyrdxlP-dep_Trfase"/>
</dbReference>
<evidence type="ECO:0000256" key="4">
    <source>
        <dbReference type="ARBA" id="ARBA00022898"/>
    </source>
</evidence>
<dbReference type="GO" id="GO:0005737">
    <property type="term" value="C:cytoplasm"/>
    <property type="evidence" value="ECO:0007669"/>
    <property type="project" value="UniProtKB-SubCell"/>
</dbReference>
<dbReference type="NCBIfam" id="TIGR00707">
    <property type="entry name" value="argD"/>
    <property type="match status" value="1"/>
</dbReference>